<dbReference type="RefSeq" id="WP_225249311.1">
    <property type="nucleotide sequence ID" value="NZ_JAIWIU010000006.1"/>
</dbReference>
<evidence type="ECO:0000256" key="1">
    <source>
        <dbReference type="SAM" id="Coils"/>
    </source>
</evidence>
<sequence>MHLQVNLFPWRDQSSKIRKKSIWIIGGLMLLLSGGGQALIWQTERSTITQRYAELAALKQAYQALQQQERQVISDEQRFAHEQKRFHAFSQRIQRNNQPILLMNILPLALPDDVVLDEMTWQAPWVSLSGRVGNVGSLETLVLELRAIKQFKHVETDSLVSADSSQPRFTLRFRLVEQEEL</sequence>
<comment type="caution">
    <text evidence="3">The sequence shown here is derived from an EMBL/GenBank/DDBJ whole genome shotgun (WGS) entry which is preliminary data.</text>
</comment>
<keyword evidence="2" id="KW-0812">Transmembrane</keyword>
<keyword evidence="2" id="KW-1133">Transmembrane helix</keyword>
<evidence type="ECO:0000313" key="3">
    <source>
        <dbReference type="EMBL" id="MCA2014696.1"/>
    </source>
</evidence>
<keyword evidence="4" id="KW-1185">Reference proteome</keyword>
<feature type="transmembrane region" description="Helical" evidence="2">
    <location>
        <begin position="21"/>
        <end position="41"/>
    </location>
</feature>
<evidence type="ECO:0000313" key="4">
    <source>
        <dbReference type="Proteomes" id="UP001199044"/>
    </source>
</evidence>
<feature type="coiled-coil region" evidence="1">
    <location>
        <begin position="48"/>
        <end position="78"/>
    </location>
</feature>
<dbReference type="PANTHER" id="PTHR40278:SF1">
    <property type="entry name" value="DNA UTILIZATION PROTEIN HOFN"/>
    <property type="match status" value="1"/>
</dbReference>
<keyword evidence="2" id="KW-0472">Membrane</keyword>
<dbReference type="InterPro" id="IPR052534">
    <property type="entry name" value="Extracell_DNA_Util/SecSys_Comp"/>
</dbReference>
<accession>A0ABS7YGA0</accession>
<dbReference type="Pfam" id="PF05137">
    <property type="entry name" value="PilN"/>
    <property type="match status" value="1"/>
</dbReference>
<protein>
    <submittedName>
        <fullName evidence="3">PilN domain-containing protein</fullName>
    </submittedName>
</protein>
<organism evidence="3 4">
    <name type="scientific">Vibrio tritonius</name>
    <dbReference type="NCBI Taxonomy" id="1435069"/>
    <lineage>
        <taxon>Bacteria</taxon>
        <taxon>Pseudomonadati</taxon>
        <taxon>Pseudomonadota</taxon>
        <taxon>Gammaproteobacteria</taxon>
        <taxon>Vibrionales</taxon>
        <taxon>Vibrionaceae</taxon>
        <taxon>Vibrio</taxon>
    </lineage>
</organism>
<evidence type="ECO:0000256" key="2">
    <source>
        <dbReference type="SAM" id="Phobius"/>
    </source>
</evidence>
<gene>
    <name evidence="3" type="ORF">LDJ79_01150</name>
</gene>
<proteinExistence type="predicted"/>
<keyword evidence="1" id="KW-0175">Coiled coil</keyword>
<name>A0ABS7YGA0_9VIBR</name>
<dbReference type="EMBL" id="JAIWIU010000006">
    <property type="protein sequence ID" value="MCA2014696.1"/>
    <property type="molecule type" value="Genomic_DNA"/>
</dbReference>
<dbReference type="InterPro" id="IPR007813">
    <property type="entry name" value="PilN"/>
</dbReference>
<dbReference type="Proteomes" id="UP001199044">
    <property type="component" value="Unassembled WGS sequence"/>
</dbReference>
<reference evidence="4" key="1">
    <citation type="submission" date="2023-07" db="EMBL/GenBank/DDBJ databases">
        <title>Molecular identification of indigenous halophilic bacteria isolated from red sea cost, biodegradation of synthetic dyes and assessment of degraded metabolite toxicity.</title>
        <authorList>
            <person name="Chaieb K."/>
            <person name="Altayb H.N."/>
        </authorList>
    </citation>
    <scope>NUCLEOTIDE SEQUENCE [LARGE SCALE GENOMIC DNA]</scope>
    <source>
        <strain evidence="4">K20</strain>
    </source>
</reference>
<dbReference type="PANTHER" id="PTHR40278">
    <property type="entry name" value="DNA UTILIZATION PROTEIN HOFN"/>
    <property type="match status" value="1"/>
</dbReference>